<dbReference type="RefSeq" id="WP_140936207.1">
    <property type="nucleotide sequence ID" value="NZ_QUBF01000003.1"/>
</dbReference>
<dbReference type="InterPro" id="IPR000835">
    <property type="entry name" value="HTH_MarR-typ"/>
</dbReference>
<dbReference type="EMBL" id="QUBG01000003">
    <property type="protein sequence ID" value="TPR44130.1"/>
    <property type="molecule type" value="Genomic_DNA"/>
</dbReference>
<dbReference type="AlphaFoldDB" id="A0A9Q8ILW1"/>
<evidence type="ECO:0000256" key="2">
    <source>
        <dbReference type="ARBA" id="ARBA00023125"/>
    </source>
</evidence>
<sequence length="152" mass="17326">MAQKDILRNIGTIARALDSISNIEFKKYNLSKGQYLFLVRIYENPGIIAKRLADLVCVDKTTASRSINKLIKNSLVERVDDTKNKKNKHLYVSEKGKKIYPIIKRENEYSNNVALNGLTENEINHLSALLSKATENVVNNWDTVKNGSVRKY</sequence>
<evidence type="ECO:0000256" key="3">
    <source>
        <dbReference type="ARBA" id="ARBA00023163"/>
    </source>
</evidence>
<dbReference type="InterPro" id="IPR036388">
    <property type="entry name" value="WH-like_DNA-bd_sf"/>
</dbReference>
<evidence type="ECO:0000313" key="6">
    <source>
        <dbReference type="Proteomes" id="UP000784700"/>
    </source>
</evidence>
<evidence type="ECO:0000259" key="4">
    <source>
        <dbReference type="PROSITE" id="PS50995"/>
    </source>
</evidence>
<dbReference type="SUPFAM" id="SSF46785">
    <property type="entry name" value="Winged helix' DNA-binding domain"/>
    <property type="match status" value="1"/>
</dbReference>
<evidence type="ECO:0000313" key="5">
    <source>
        <dbReference type="EMBL" id="TPR44130.1"/>
    </source>
</evidence>
<organism evidence="5 6">
    <name type="scientific">Apilactobacillus micheneri</name>
    <dbReference type="NCBI Taxonomy" id="1899430"/>
    <lineage>
        <taxon>Bacteria</taxon>
        <taxon>Bacillati</taxon>
        <taxon>Bacillota</taxon>
        <taxon>Bacilli</taxon>
        <taxon>Lactobacillales</taxon>
        <taxon>Lactobacillaceae</taxon>
        <taxon>Apilactobacillus</taxon>
    </lineage>
</organism>
<feature type="domain" description="HTH marR-type" evidence="4">
    <location>
        <begin position="3"/>
        <end position="135"/>
    </location>
</feature>
<dbReference type="GO" id="GO:0003677">
    <property type="term" value="F:DNA binding"/>
    <property type="evidence" value="ECO:0007669"/>
    <property type="project" value="UniProtKB-KW"/>
</dbReference>
<reference evidence="5" key="1">
    <citation type="submission" date="2018-08" db="EMBL/GenBank/DDBJ databases">
        <title>Comparative genomics of wild bee and flower associated Lactobacillus reveals potential adaptation to the bee host.</title>
        <authorList>
            <person name="Vuong H.Q."/>
            <person name="Mcfrederick Q.S."/>
        </authorList>
    </citation>
    <scope>NUCLEOTIDE SEQUENCE</scope>
    <source>
        <strain evidence="5">HV_63</strain>
    </source>
</reference>
<proteinExistence type="predicted"/>
<keyword evidence="3" id="KW-0804">Transcription</keyword>
<dbReference type="InterPro" id="IPR023187">
    <property type="entry name" value="Tscrpt_reg_MarR-type_CS"/>
</dbReference>
<keyword evidence="2" id="KW-0238">DNA-binding</keyword>
<dbReference type="InterPro" id="IPR036390">
    <property type="entry name" value="WH_DNA-bd_sf"/>
</dbReference>
<dbReference type="PRINTS" id="PR00598">
    <property type="entry name" value="HTHMARR"/>
</dbReference>
<accession>A0A9Q8ILW1</accession>
<dbReference type="PANTHER" id="PTHR42756:SF2">
    <property type="entry name" value="MARR FAMILY REGULATORY PROTEIN"/>
    <property type="match status" value="1"/>
</dbReference>
<dbReference type="Proteomes" id="UP000784700">
    <property type="component" value="Unassembled WGS sequence"/>
</dbReference>
<protein>
    <submittedName>
        <fullName evidence="5">MarR family transcriptional regulator</fullName>
    </submittedName>
</protein>
<dbReference type="PROSITE" id="PS01117">
    <property type="entry name" value="HTH_MARR_1"/>
    <property type="match status" value="1"/>
</dbReference>
<dbReference type="SMART" id="SM00347">
    <property type="entry name" value="HTH_MARR"/>
    <property type="match status" value="1"/>
</dbReference>
<dbReference type="PANTHER" id="PTHR42756">
    <property type="entry name" value="TRANSCRIPTIONAL REGULATOR, MARR"/>
    <property type="match status" value="1"/>
</dbReference>
<dbReference type="Pfam" id="PF01047">
    <property type="entry name" value="MarR"/>
    <property type="match status" value="1"/>
</dbReference>
<dbReference type="Gene3D" id="1.10.10.10">
    <property type="entry name" value="Winged helix-like DNA-binding domain superfamily/Winged helix DNA-binding domain"/>
    <property type="match status" value="1"/>
</dbReference>
<gene>
    <name evidence="5" type="ORF">DY130_03570</name>
</gene>
<comment type="caution">
    <text evidence="5">The sequence shown here is derived from an EMBL/GenBank/DDBJ whole genome shotgun (WGS) entry which is preliminary data.</text>
</comment>
<dbReference type="GO" id="GO:0003700">
    <property type="term" value="F:DNA-binding transcription factor activity"/>
    <property type="evidence" value="ECO:0007669"/>
    <property type="project" value="InterPro"/>
</dbReference>
<name>A0A9Q8ILW1_9LACO</name>
<dbReference type="PROSITE" id="PS50995">
    <property type="entry name" value="HTH_MARR_2"/>
    <property type="match status" value="1"/>
</dbReference>
<keyword evidence="1" id="KW-0805">Transcription regulation</keyword>
<evidence type="ECO:0000256" key="1">
    <source>
        <dbReference type="ARBA" id="ARBA00023015"/>
    </source>
</evidence>